<dbReference type="InterPro" id="IPR022450">
    <property type="entry name" value="TsaD"/>
</dbReference>
<evidence type="ECO:0000256" key="4">
    <source>
        <dbReference type="ARBA" id="ARBA00022694"/>
    </source>
</evidence>
<reference evidence="10" key="1">
    <citation type="submission" date="2018-06" db="EMBL/GenBank/DDBJ databases">
        <authorList>
            <person name="Zhirakovskaya E."/>
        </authorList>
    </citation>
    <scope>NUCLEOTIDE SEQUENCE</scope>
</reference>
<evidence type="ECO:0000256" key="2">
    <source>
        <dbReference type="ARBA" id="ARBA00022490"/>
    </source>
</evidence>
<dbReference type="NCBIfam" id="TIGR00329">
    <property type="entry name" value="gcp_kae1"/>
    <property type="match status" value="1"/>
</dbReference>
<gene>
    <name evidence="10" type="ORF">MNBD_UNCLBAC01-1887</name>
</gene>
<dbReference type="PANTHER" id="PTHR11735:SF6">
    <property type="entry name" value="TRNA N6-ADENOSINE THREONYLCARBAMOYLTRANSFERASE, MITOCHONDRIAL"/>
    <property type="match status" value="1"/>
</dbReference>
<evidence type="ECO:0000256" key="5">
    <source>
        <dbReference type="ARBA" id="ARBA00022723"/>
    </source>
</evidence>
<organism evidence="10">
    <name type="scientific">hydrothermal vent metagenome</name>
    <dbReference type="NCBI Taxonomy" id="652676"/>
    <lineage>
        <taxon>unclassified sequences</taxon>
        <taxon>metagenomes</taxon>
        <taxon>ecological metagenomes</taxon>
    </lineage>
</organism>
<dbReference type="FunFam" id="3.30.420.40:FF:000012">
    <property type="entry name" value="tRNA N6-adenosine threonylcarbamoyltransferase"/>
    <property type="match status" value="1"/>
</dbReference>
<evidence type="ECO:0000256" key="8">
    <source>
        <dbReference type="ARBA" id="ARBA00048117"/>
    </source>
</evidence>
<dbReference type="InterPro" id="IPR000905">
    <property type="entry name" value="Gcp-like_dom"/>
</dbReference>
<dbReference type="InterPro" id="IPR017861">
    <property type="entry name" value="KAE1/TsaD"/>
</dbReference>
<feature type="domain" description="Gcp-like" evidence="9">
    <location>
        <begin position="23"/>
        <end position="312"/>
    </location>
</feature>
<protein>
    <recommendedName>
        <fullName evidence="1">N(6)-L-threonylcarbamoyladenine synthase</fullName>
        <ecNumber evidence="1">2.3.1.234</ecNumber>
    </recommendedName>
</protein>
<keyword evidence="4" id="KW-0819">tRNA processing</keyword>
<evidence type="ECO:0000313" key="10">
    <source>
        <dbReference type="EMBL" id="VAX35523.1"/>
    </source>
</evidence>
<dbReference type="PRINTS" id="PR00789">
    <property type="entry name" value="OSIALOPTASE"/>
</dbReference>
<dbReference type="GO" id="GO:0046872">
    <property type="term" value="F:metal ion binding"/>
    <property type="evidence" value="ECO:0007669"/>
    <property type="project" value="UniProtKB-KW"/>
</dbReference>
<dbReference type="FunFam" id="3.30.420.40:FF:000040">
    <property type="entry name" value="tRNA N6-adenosine threonylcarbamoyltransferase"/>
    <property type="match status" value="1"/>
</dbReference>
<dbReference type="AlphaFoldDB" id="A0A3B1DFA6"/>
<keyword evidence="7 10" id="KW-0012">Acyltransferase</keyword>
<dbReference type="SUPFAM" id="SSF53067">
    <property type="entry name" value="Actin-like ATPase domain"/>
    <property type="match status" value="2"/>
</dbReference>
<dbReference type="PANTHER" id="PTHR11735">
    <property type="entry name" value="TRNA N6-ADENOSINE THREONYLCARBAMOYLTRANSFERASE"/>
    <property type="match status" value="1"/>
</dbReference>
<evidence type="ECO:0000256" key="3">
    <source>
        <dbReference type="ARBA" id="ARBA00022679"/>
    </source>
</evidence>
<evidence type="ECO:0000259" key="9">
    <source>
        <dbReference type="Pfam" id="PF00814"/>
    </source>
</evidence>
<dbReference type="GO" id="GO:0002949">
    <property type="term" value="P:tRNA threonylcarbamoyladenosine modification"/>
    <property type="evidence" value="ECO:0007669"/>
    <property type="project" value="InterPro"/>
</dbReference>
<evidence type="ECO:0000256" key="6">
    <source>
        <dbReference type="ARBA" id="ARBA00023004"/>
    </source>
</evidence>
<evidence type="ECO:0000256" key="1">
    <source>
        <dbReference type="ARBA" id="ARBA00012156"/>
    </source>
</evidence>
<keyword evidence="6" id="KW-0408">Iron</keyword>
<keyword evidence="2" id="KW-0963">Cytoplasm</keyword>
<dbReference type="InterPro" id="IPR043129">
    <property type="entry name" value="ATPase_NBD"/>
</dbReference>
<keyword evidence="3 10" id="KW-0808">Transferase</keyword>
<keyword evidence="5" id="KW-0479">Metal-binding</keyword>
<dbReference type="Gene3D" id="3.30.420.40">
    <property type="match status" value="2"/>
</dbReference>
<dbReference type="GO" id="GO:0061711">
    <property type="term" value="F:tRNA N(6)-L-threonylcarbamoyladenine synthase activity"/>
    <property type="evidence" value="ECO:0007669"/>
    <property type="project" value="UniProtKB-EC"/>
</dbReference>
<sequence>MKIFGIETSCDETSVAVVENGKKVLSNVIVSSLNEHKKYGGIIPEIASRRQLESIQLVAGKALEGANLKLKDIDAIAVTQKPGLIGSLLVGISFARALKFAIARPLLEVNHIQAHLYANFLVQKNEHNKILPHLPVIGLVVSGGHTSLYYIKTFQDFKLIGATRDDAAGEAFDKVARILNLGYPGGPVIDKLSQQSQEPAIPFKCADMPNTFDFSFSGIKTAVLYHYRDNHKKKNFSQKAVCHGFQKSVVSVLVKKSLAACYKFKTPTIVVGGGVAANSALRKVLVEEAGKENIKVYFPPLSLCLDNAAMIAGLGYHL</sequence>
<dbReference type="Pfam" id="PF00814">
    <property type="entry name" value="TsaD"/>
    <property type="match status" value="1"/>
</dbReference>
<dbReference type="NCBIfam" id="TIGR03723">
    <property type="entry name" value="T6A_TsaD_YgjD"/>
    <property type="match status" value="1"/>
</dbReference>
<dbReference type="CDD" id="cd24133">
    <property type="entry name" value="ASKHA_NBD_TsaD_bac"/>
    <property type="match status" value="1"/>
</dbReference>
<dbReference type="HAMAP" id="MF_01445">
    <property type="entry name" value="TsaD"/>
    <property type="match status" value="1"/>
</dbReference>
<proteinExistence type="inferred from homology"/>
<dbReference type="EC" id="2.3.1.234" evidence="1"/>
<name>A0A3B1DFA6_9ZZZZ</name>
<dbReference type="EMBL" id="UOGJ01000063">
    <property type="protein sequence ID" value="VAX35523.1"/>
    <property type="molecule type" value="Genomic_DNA"/>
</dbReference>
<comment type="catalytic activity">
    <reaction evidence="8">
        <text>L-threonylcarbamoyladenylate + adenosine(37) in tRNA = N(6)-L-threonylcarbamoyladenosine(37) in tRNA + AMP + H(+)</text>
        <dbReference type="Rhea" id="RHEA:37059"/>
        <dbReference type="Rhea" id="RHEA-COMP:10162"/>
        <dbReference type="Rhea" id="RHEA-COMP:10163"/>
        <dbReference type="ChEBI" id="CHEBI:15378"/>
        <dbReference type="ChEBI" id="CHEBI:73682"/>
        <dbReference type="ChEBI" id="CHEBI:74411"/>
        <dbReference type="ChEBI" id="CHEBI:74418"/>
        <dbReference type="ChEBI" id="CHEBI:456215"/>
        <dbReference type="EC" id="2.3.1.234"/>
    </reaction>
</comment>
<evidence type="ECO:0000256" key="7">
    <source>
        <dbReference type="ARBA" id="ARBA00023315"/>
    </source>
</evidence>
<accession>A0A3B1DFA6</accession>